<dbReference type="InterPro" id="IPR013750">
    <property type="entry name" value="GHMP_kinase_C_dom"/>
</dbReference>
<evidence type="ECO:0000256" key="1">
    <source>
        <dbReference type="ARBA" id="ARBA00005015"/>
    </source>
</evidence>
<evidence type="ECO:0000256" key="5">
    <source>
        <dbReference type="ARBA" id="ARBA00022605"/>
    </source>
</evidence>
<proteinExistence type="inferred from homology"/>
<evidence type="ECO:0000256" key="11">
    <source>
        <dbReference type="ARBA" id="ARBA00049375"/>
    </source>
</evidence>
<comment type="subcellular location">
    <subcellularLocation>
        <location evidence="13">Cytoplasm</location>
    </subcellularLocation>
</comment>
<dbReference type="PANTHER" id="PTHR20861:SF1">
    <property type="entry name" value="HOMOSERINE KINASE"/>
    <property type="match status" value="1"/>
</dbReference>
<dbReference type="EC" id="2.7.1.39" evidence="3 13"/>
<evidence type="ECO:0000256" key="10">
    <source>
        <dbReference type="ARBA" id="ARBA00022840"/>
    </source>
</evidence>
<dbReference type="InterPro" id="IPR000870">
    <property type="entry name" value="Homoserine_kinase"/>
</dbReference>
<comment type="catalytic activity">
    <reaction evidence="11 13">
        <text>L-homoserine + ATP = O-phospho-L-homoserine + ADP + H(+)</text>
        <dbReference type="Rhea" id="RHEA:13985"/>
        <dbReference type="ChEBI" id="CHEBI:15378"/>
        <dbReference type="ChEBI" id="CHEBI:30616"/>
        <dbReference type="ChEBI" id="CHEBI:57476"/>
        <dbReference type="ChEBI" id="CHEBI:57590"/>
        <dbReference type="ChEBI" id="CHEBI:456216"/>
        <dbReference type="EC" id="2.7.1.39"/>
    </reaction>
</comment>
<dbReference type="EMBL" id="JBHSBA010000014">
    <property type="protein sequence ID" value="MFC4127456.1"/>
    <property type="molecule type" value="Genomic_DNA"/>
</dbReference>
<gene>
    <name evidence="13 16" type="primary">thrB</name>
    <name evidence="16" type="ORF">ACFOW8_21230</name>
</gene>
<accession>A0ABV8L9E9</accession>
<dbReference type="PRINTS" id="PR00958">
    <property type="entry name" value="HOMSERKINASE"/>
</dbReference>
<feature type="binding site" evidence="13">
    <location>
        <begin position="105"/>
        <end position="115"/>
    </location>
    <ligand>
        <name>ATP</name>
        <dbReference type="ChEBI" id="CHEBI:30616"/>
    </ligand>
</feature>
<keyword evidence="6 13" id="KW-0808">Transferase</keyword>
<evidence type="ECO:0000256" key="7">
    <source>
        <dbReference type="ARBA" id="ARBA00022697"/>
    </source>
</evidence>
<dbReference type="InterPro" id="IPR006204">
    <property type="entry name" value="GHMP_kinase_N_dom"/>
</dbReference>
<dbReference type="SUPFAM" id="SSF55060">
    <property type="entry name" value="GHMP Kinase, C-terminal domain"/>
    <property type="match status" value="1"/>
</dbReference>
<sequence length="321" mass="33607">MTATLPAGSPQVRTLPVGLEVTVRVPASSANLGPGFDALALALAIEDRIRVRTIESGLEVEVTGEGARELPRDERNVVVRSIRRVFDTVGVRVPGLHVHCHNKIPHARGLGSSAAAIVGGSAVAGALAAAFDCALTLDADRLLHLAAEVEGHPDNVAACVLGGVVAAWADTSCARPGAPVRYRAARFEPHPGLRPLVFVPKERSSTQHTRGLLPMSVPHRDAAFTAGRAALTLAALTTNPELLLPATEDRLHQGYRAPAWPRTATWMARLRASGIAATVSGAGPSVLALCDRELPRRLYDDADAAGLAVLEPGISAGVRIE</sequence>
<dbReference type="Pfam" id="PF08544">
    <property type="entry name" value="GHMP_kinases_C"/>
    <property type="match status" value="1"/>
</dbReference>
<dbReference type="InterPro" id="IPR036554">
    <property type="entry name" value="GHMP_kinase_C_sf"/>
</dbReference>
<dbReference type="PIRSF" id="PIRSF000676">
    <property type="entry name" value="Homoser_kin"/>
    <property type="match status" value="1"/>
</dbReference>
<dbReference type="GO" id="GO:0004413">
    <property type="term" value="F:homoserine kinase activity"/>
    <property type="evidence" value="ECO:0007669"/>
    <property type="project" value="UniProtKB-EC"/>
</dbReference>
<dbReference type="Gene3D" id="3.30.230.10">
    <property type="match status" value="1"/>
</dbReference>
<evidence type="ECO:0000256" key="3">
    <source>
        <dbReference type="ARBA" id="ARBA00012078"/>
    </source>
</evidence>
<dbReference type="NCBIfam" id="TIGR00191">
    <property type="entry name" value="thrB"/>
    <property type="match status" value="1"/>
</dbReference>
<dbReference type="InterPro" id="IPR014721">
    <property type="entry name" value="Ribsml_uS5_D2-typ_fold_subgr"/>
</dbReference>
<keyword evidence="5 13" id="KW-0028">Amino-acid biosynthesis</keyword>
<keyword evidence="7 13" id="KW-0791">Threonine biosynthesis</keyword>
<dbReference type="RefSeq" id="WP_378552854.1">
    <property type="nucleotide sequence ID" value="NZ_JBHSBA010000014.1"/>
</dbReference>
<protein>
    <recommendedName>
        <fullName evidence="4 13">Homoserine kinase</fullName>
        <shortName evidence="13">HK</shortName>
        <shortName evidence="13">HSK</shortName>
        <ecNumber evidence="3 13">2.7.1.39</ecNumber>
    </recommendedName>
</protein>
<evidence type="ECO:0000313" key="16">
    <source>
        <dbReference type="EMBL" id="MFC4127456.1"/>
    </source>
</evidence>
<evidence type="ECO:0000256" key="2">
    <source>
        <dbReference type="ARBA" id="ARBA00007370"/>
    </source>
</evidence>
<comment type="caution">
    <text evidence="16">The sequence shown here is derived from an EMBL/GenBank/DDBJ whole genome shotgun (WGS) entry which is preliminary data.</text>
</comment>
<keyword evidence="9 13" id="KW-0418">Kinase</keyword>
<evidence type="ECO:0000256" key="4">
    <source>
        <dbReference type="ARBA" id="ARBA00017858"/>
    </source>
</evidence>
<dbReference type="Gene3D" id="3.30.70.890">
    <property type="entry name" value="GHMP kinase, C-terminal domain"/>
    <property type="match status" value="1"/>
</dbReference>
<keyword evidence="17" id="KW-1185">Reference proteome</keyword>
<name>A0ABV8L9E9_9NOCA</name>
<dbReference type="InterPro" id="IPR006203">
    <property type="entry name" value="GHMP_knse_ATP-bd_CS"/>
</dbReference>
<evidence type="ECO:0000256" key="9">
    <source>
        <dbReference type="ARBA" id="ARBA00022777"/>
    </source>
</evidence>
<comment type="function">
    <text evidence="12 13">Catalyzes the ATP-dependent phosphorylation of L-homoserine to L-homoserine phosphate.</text>
</comment>
<reference evidence="17" key="1">
    <citation type="journal article" date="2019" name="Int. J. Syst. Evol. Microbiol.">
        <title>The Global Catalogue of Microorganisms (GCM) 10K type strain sequencing project: providing services to taxonomists for standard genome sequencing and annotation.</title>
        <authorList>
            <consortium name="The Broad Institute Genomics Platform"/>
            <consortium name="The Broad Institute Genome Sequencing Center for Infectious Disease"/>
            <person name="Wu L."/>
            <person name="Ma J."/>
        </authorList>
    </citation>
    <scope>NUCLEOTIDE SEQUENCE [LARGE SCALE GENOMIC DNA]</scope>
    <source>
        <strain evidence="17">CGMCC 4.7204</strain>
    </source>
</reference>
<evidence type="ECO:0000313" key="17">
    <source>
        <dbReference type="Proteomes" id="UP001595767"/>
    </source>
</evidence>
<dbReference type="HAMAP" id="MF_00384">
    <property type="entry name" value="Homoser_kinase"/>
    <property type="match status" value="1"/>
</dbReference>
<organism evidence="16 17">
    <name type="scientific">Nocardia rhizosphaerae</name>
    <dbReference type="NCBI Taxonomy" id="1691571"/>
    <lineage>
        <taxon>Bacteria</taxon>
        <taxon>Bacillati</taxon>
        <taxon>Actinomycetota</taxon>
        <taxon>Actinomycetes</taxon>
        <taxon>Mycobacteriales</taxon>
        <taxon>Nocardiaceae</taxon>
        <taxon>Nocardia</taxon>
    </lineage>
</organism>
<dbReference type="Pfam" id="PF00288">
    <property type="entry name" value="GHMP_kinases_N"/>
    <property type="match status" value="1"/>
</dbReference>
<dbReference type="PANTHER" id="PTHR20861">
    <property type="entry name" value="HOMOSERINE/4-DIPHOSPHOCYTIDYL-2-C-METHYL-D-ERYTHRITOL KINASE"/>
    <property type="match status" value="1"/>
</dbReference>
<evidence type="ECO:0000256" key="12">
    <source>
        <dbReference type="ARBA" id="ARBA00049954"/>
    </source>
</evidence>
<evidence type="ECO:0000256" key="13">
    <source>
        <dbReference type="HAMAP-Rule" id="MF_00384"/>
    </source>
</evidence>
<dbReference type="SUPFAM" id="SSF54211">
    <property type="entry name" value="Ribosomal protein S5 domain 2-like"/>
    <property type="match status" value="1"/>
</dbReference>
<evidence type="ECO:0000259" key="14">
    <source>
        <dbReference type="Pfam" id="PF00288"/>
    </source>
</evidence>
<evidence type="ECO:0000259" key="15">
    <source>
        <dbReference type="Pfam" id="PF08544"/>
    </source>
</evidence>
<evidence type="ECO:0000256" key="6">
    <source>
        <dbReference type="ARBA" id="ARBA00022679"/>
    </source>
</evidence>
<comment type="similarity">
    <text evidence="2 13">Belongs to the GHMP kinase family. Homoserine kinase subfamily.</text>
</comment>
<feature type="domain" description="GHMP kinase C-terminal" evidence="15">
    <location>
        <begin position="250"/>
        <end position="302"/>
    </location>
</feature>
<evidence type="ECO:0000256" key="8">
    <source>
        <dbReference type="ARBA" id="ARBA00022741"/>
    </source>
</evidence>
<dbReference type="InterPro" id="IPR020568">
    <property type="entry name" value="Ribosomal_Su5_D2-typ_SF"/>
</dbReference>
<keyword evidence="8 13" id="KW-0547">Nucleotide-binding</keyword>
<dbReference type="Proteomes" id="UP001595767">
    <property type="component" value="Unassembled WGS sequence"/>
</dbReference>
<keyword evidence="10 13" id="KW-0067">ATP-binding</keyword>
<comment type="pathway">
    <text evidence="1 13">Amino-acid biosynthesis; L-threonine biosynthesis; L-threonine from L-aspartate: step 4/5.</text>
</comment>
<keyword evidence="13" id="KW-0963">Cytoplasm</keyword>
<feature type="domain" description="GHMP kinase N-terminal" evidence="14">
    <location>
        <begin position="76"/>
        <end position="163"/>
    </location>
</feature>
<dbReference type="PROSITE" id="PS00627">
    <property type="entry name" value="GHMP_KINASES_ATP"/>
    <property type="match status" value="1"/>
</dbReference>